<gene>
    <name evidence="2" type="ORF">PMV_352</name>
</gene>
<feature type="coiled-coil region" evidence="1">
    <location>
        <begin position="61"/>
        <end position="88"/>
    </location>
</feature>
<evidence type="ECO:0000313" key="2">
    <source>
        <dbReference type="EMBL" id="ALH07050.1"/>
    </source>
</evidence>
<reference evidence="2" key="1">
    <citation type="journal article" date="2015" name="Genome Announc.">
        <title>Complete Genome Sequence of a New Member of the Marseilleviridae Recovered from the Brackish Submarine Spring in the Cassis Port-Miou Calanque, France.</title>
        <authorList>
            <person name="Doutre G."/>
            <person name="Arfib B."/>
            <person name="Rochette P."/>
            <person name="Claverie J.M."/>
            <person name="Bonin P."/>
            <person name="Abergel C."/>
        </authorList>
    </citation>
    <scope>NUCLEOTIDE SEQUENCE [LARGE SCALE GENOMIC DNA]</scope>
    <source>
        <strain evidence="2">1</strain>
    </source>
</reference>
<evidence type="ECO:0000313" key="3">
    <source>
        <dbReference type="Proteomes" id="UP000319438"/>
    </source>
</evidence>
<proteinExistence type="predicted"/>
<dbReference type="Proteomes" id="UP000319438">
    <property type="component" value="Segment"/>
</dbReference>
<organism evidence="2 3">
    <name type="scientific">Port-miou virus</name>
    <dbReference type="NCBI Taxonomy" id="1733873"/>
    <lineage>
        <taxon>Viruses</taxon>
        <taxon>Varidnaviria</taxon>
        <taxon>Bamfordvirae</taxon>
        <taxon>Nucleocytoviricota</taxon>
        <taxon>Megaviricetes</taxon>
        <taxon>Pimascovirales</taxon>
        <taxon>Pimascovirales incertae sedis</taxon>
        <taxon>Marseilleviridae</taxon>
        <taxon>Losannavirus</taxon>
        <taxon>Losannavirus lausannense</taxon>
        <taxon>Lausannevirus</taxon>
    </lineage>
</organism>
<name>A0A0N9PUR3_9VIRU</name>
<dbReference type="EMBL" id="KT428292">
    <property type="protein sequence ID" value="ALH07050.1"/>
    <property type="molecule type" value="Genomic_DNA"/>
</dbReference>
<protein>
    <submittedName>
        <fullName evidence="2">Uncharacterized protein</fullName>
    </submittedName>
</protein>
<sequence>MQVDAMDHYSYGLCSLGKRKNEEEHPLKKKIVTKQAIVQGRVATISEQQTRQVRQMLLDRLAHVEETERLLKAQLELKERQAAALADEKLLQEFLVACEMSGVSPDEKAVKRFGEARRKFVVAKRHQ</sequence>
<accession>A0A0N9PUR3</accession>
<evidence type="ECO:0000256" key="1">
    <source>
        <dbReference type="SAM" id="Coils"/>
    </source>
</evidence>
<keyword evidence="1" id="KW-0175">Coiled coil</keyword>